<dbReference type="CTD" id="196951"/>
<evidence type="ECO:0000313" key="4">
    <source>
        <dbReference type="Proteomes" id="UP000515126"/>
    </source>
</evidence>
<dbReference type="PANTHER" id="PTHR33560:SF2">
    <property type="entry name" value="PROTEIN FAM227B"/>
    <property type="match status" value="1"/>
</dbReference>
<protein>
    <submittedName>
        <fullName evidence="5 6">Protein FAM227B isoform X1</fullName>
    </submittedName>
</protein>
<reference evidence="5 6" key="1">
    <citation type="submission" date="2025-04" db="UniProtKB">
        <authorList>
            <consortium name="RefSeq"/>
        </authorList>
    </citation>
    <scope>IDENTIFICATION</scope>
</reference>
<sequence length="532" mass="62905">MELTVPQKLPDPPRSFDEFLKSQNWDYWPRDVHFRDSDIWEDTLKKLEEAISYTSIYSYLWTNVPRLYDIVDSLESKLKESSHLLQHHASRLFESDKMISKKRSYTNLERYKAFVKEHYRPKKIALSDRMETEKNIEGCTFLFNQNEVTQLPRHLDAKQIYLYVLRTQNFEEKVFKVWKTHVLSDCSIALLHDSFWWWFLHKFKPDKRDEDFLFDRIAESYVTLFIKIPLRRKDAFFKMYPDCLTQAVYTTFQESFPESCSLFNDKFKEDLGNTIFLWLSGLKPETGFWTHWKLQDLCTTTIHGSKRVPVKLRRSVIPSQEHIPGIRDLKIEDILKNPRSYAMPILMKESVASKVATKQSHYRSLGPEFHKVLFDFGGQSPLILYYLKMHELGGISVTHNLKGSKFTKILREPPPAPTYCDIIRDAKRKFADNKKDFKRVKQRIKDDIKFLREQQELIDKELDRIQAKASKNLQEVKNEFENFLHKQRVEAKLKEEYGGSPSPSESPQSLQLPQSSSSFPTISEDFNHVEEG</sequence>
<evidence type="ECO:0000256" key="3">
    <source>
        <dbReference type="SAM" id="MobiDB-lite"/>
    </source>
</evidence>
<keyword evidence="2" id="KW-0175">Coiled coil</keyword>
<proteinExistence type="inferred from homology"/>
<dbReference type="GeneID" id="110289947"/>
<dbReference type="Proteomes" id="UP000515126">
    <property type="component" value="Chromosome 2"/>
</dbReference>
<dbReference type="PANTHER" id="PTHR33560">
    <property type="entry name" value="PROTEIN FAM227B"/>
    <property type="match status" value="1"/>
</dbReference>
<dbReference type="AlphaFoldDB" id="A0A6P5PAI9"/>
<dbReference type="Pfam" id="PF14922">
    <property type="entry name" value="FWWh"/>
    <property type="match status" value="1"/>
</dbReference>
<accession>A0A6P5PAI9</accession>
<dbReference type="InterPro" id="IPR029417">
    <property type="entry name" value="FAM227"/>
</dbReference>
<dbReference type="RefSeq" id="XP_021012026.1">
    <property type="nucleotide sequence ID" value="XM_021156367.2"/>
</dbReference>
<organism evidence="4 6">
    <name type="scientific">Mus caroli</name>
    <name type="common">Ryukyu mouse</name>
    <name type="synonym">Ricefield mouse</name>
    <dbReference type="NCBI Taxonomy" id="10089"/>
    <lineage>
        <taxon>Eukaryota</taxon>
        <taxon>Metazoa</taxon>
        <taxon>Chordata</taxon>
        <taxon>Craniata</taxon>
        <taxon>Vertebrata</taxon>
        <taxon>Euteleostomi</taxon>
        <taxon>Mammalia</taxon>
        <taxon>Eutheria</taxon>
        <taxon>Euarchontoglires</taxon>
        <taxon>Glires</taxon>
        <taxon>Rodentia</taxon>
        <taxon>Myomorpha</taxon>
        <taxon>Muroidea</taxon>
        <taxon>Muridae</taxon>
        <taxon>Murinae</taxon>
        <taxon>Mus</taxon>
        <taxon>Mus</taxon>
    </lineage>
</organism>
<evidence type="ECO:0000313" key="6">
    <source>
        <dbReference type="RefSeq" id="XP_021012027.1"/>
    </source>
</evidence>
<feature type="coiled-coil region" evidence="2">
    <location>
        <begin position="434"/>
        <end position="468"/>
    </location>
</feature>
<evidence type="ECO:0000313" key="5">
    <source>
        <dbReference type="RefSeq" id="XP_021012026.1"/>
    </source>
</evidence>
<dbReference type="RefSeq" id="XP_021012027.1">
    <property type="nucleotide sequence ID" value="XM_021156368.2"/>
</dbReference>
<comment type="similarity">
    <text evidence="1">Belongs to the FAM227 family.</text>
</comment>
<dbReference type="KEGG" id="mcal:110289947"/>
<keyword evidence="4" id="KW-1185">Reference proteome</keyword>
<name>A0A6P5PAI9_MUSCR</name>
<feature type="region of interest" description="Disordered" evidence="3">
    <location>
        <begin position="491"/>
        <end position="532"/>
    </location>
</feature>
<gene>
    <name evidence="5 6" type="primary">Fam227b</name>
</gene>
<evidence type="ECO:0000256" key="1">
    <source>
        <dbReference type="ARBA" id="ARBA00008666"/>
    </source>
</evidence>
<feature type="compositionally biased region" description="Low complexity" evidence="3">
    <location>
        <begin position="500"/>
        <end position="518"/>
    </location>
</feature>
<evidence type="ECO:0000256" key="2">
    <source>
        <dbReference type="SAM" id="Coils"/>
    </source>
</evidence>